<evidence type="ECO:0000256" key="1">
    <source>
        <dbReference type="SAM" id="Phobius"/>
    </source>
</evidence>
<proteinExistence type="predicted"/>
<comment type="caution">
    <text evidence="2">The sequence shown here is derived from an EMBL/GenBank/DDBJ whole genome shotgun (WGS) entry which is preliminary data.</text>
</comment>
<evidence type="ECO:0000313" key="2">
    <source>
        <dbReference type="EMBL" id="ERJ59358.1"/>
    </source>
</evidence>
<reference evidence="2 3" key="1">
    <citation type="journal article" date="2013" name="Genome Announc.">
        <title>The Draft Genome Sequence of Sphingomonas paucimobilis Strain HER1398 (Proteobacteria), Host to the Giant PAU Phage, Indicates That It Is a Member of the Genus Sphingobacterium (Bacteroidetes).</title>
        <authorList>
            <person name="White R.A.III."/>
            <person name="Suttle C.A."/>
        </authorList>
    </citation>
    <scope>NUCLEOTIDE SEQUENCE [LARGE SCALE GENOMIC DNA]</scope>
    <source>
        <strain evidence="2 3">HER1398</strain>
    </source>
</reference>
<keyword evidence="1" id="KW-1133">Transmembrane helix</keyword>
<evidence type="ECO:0000313" key="3">
    <source>
        <dbReference type="Proteomes" id="UP000016584"/>
    </source>
</evidence>
<dbReference type="Proteomes" id="UP000016584">
    <property type="component" value="Unassembled WGS sequence"/>
</dbReference>
<gene>
    <name evidence="2" type="ORF">M472_11295</name>
</gene>
<dbReference type="OrthoDB" id="692440at2"/>
<sequence length="656" mass="71352">MRTLLIIPKDMFKATFFYNILLLFFSIVLVTGCSKTKKEEEVAIGEAVDLIFDVAGVDSDITMPNTKSSAANTNFVLLPTNDQEDQETFVKDDLIFNVRSDQSADQSGFEDLLKPGTKSVPMVNGIRYRLMVYTQANALVASIEVTAGQAQHITVTSGQTYKWFAYSYNTSTAIPAPNTTNPVLTTPTTTPLLYASGQVTPTAVGTTLPITFKHQLTQLRMEIKESSGFRAILSATGEFGVNDYVQTGTFDILAGTIGTLTSANVSTVNFTTEVGASGTKQVMHYYTANHGINYYTVKVNSLKVQYTSTTQRTLNSDSFPNDGYTGEFGFGPTPINKKGYVLKGTLDITFALPNMRILPFSNNNASNGYRLAPATAAGAFLREPANFGPTSKYVGIKSLTIDPPTTATEATSSSTGWNRFKALMTNPATYPDVLIVANWYDYLDDDCWDLVKQYIDRGGNFIYTHDDANLEGTYAARGIGNILGRSVGLVRNVESYAVFKFTDTPSGLTDYEIFNGPFGDPSPYHWGQDRIGTSYVTGNLGPDVIIYSNHAQNKNAPSNPGASLFRHKTKGFFFAGDGGFYLNEKLTAVTSTTEDPFRIDPSTKFPILASYGSSATSGSPAAGTPAGGFQIANSMMFGNIISWMLNRAHYHGINRN</sequence>
<protein>
    <submittedName>
        <fullName evidence="2">Uncharacterized protein</fullName>
    </submittedName>
</protein>
<name>U2J9L0_9SPHI</name>
<keyword evidence="1" id="KW-0472">Membrane</keyword>
<dbReference type="STRING" id="1346330.M472_11295"/>
<keyword evidence="1" id="KW-0812">Transmembrane</keyword>
<dbReference type="RefSeq" id="WP_021070854.1">
    <property type="nucleotide sequence ID" value="NZ_ATDL01000015.1"/>
</dbReference>
<dbReference type="AlphaFoldDB" id="U2J9L0"/>
<feature type="transmembrane region" description="Helical" evidence="1">
    <location>
        <begin position="12"/>
        <end position="32"/>
    </location>
</feature>
<keyword evidence="3" id="KW-1185">Reference proteome</keyword>
<dbReference type="EMBL" id="ATDL01000015">
    <property type="protein sequence ID" value="ERJ59358.1"/>
    <property type="molecule type" value="Genomic_DNA"/>
</dbReference>
<dbReference type="PROSITE" id="PS51257">
    <property type="entry name" value="PROKAR_LIPOPROTEIN"/>
    <property type="match status" value="1"/>
</dbReference>
<dbReference type="Pfam" id="PF13149">
    <property type="entry name" value="Mfa_like_1"/>
    <property type="match status" value="1"/>
</dbReference>
<organism evidence="2 3">
    <name type="scientific">Sphingobacterium paucimobilis HER1398</name>
    <dbReference type="NCBI Taxonomy" id="1346330"/>
    <lineage>
        <taxon>Bacteria</taxon>
        <taxon>Pseudomonadati</taxon>
        <taxon>Bacteroidota</taxon>
        <taxon>Sphingobacteriia</taxon>
        <taxon>Sphingobacteriales</taxon>
        <taxon>Sphingobacteriaceae</taxon>
        <taxon>Sphingobacterium</taxon>
    </lineage>
</organism>
<dbReference type="InterPro" id="IPR025049">
    <property type="entry name" value="Mfa-like_1"/>
</dbReference>
<dbReference type="PATRIC" id="fig|1346330.5.peg.2701"/>
<accession>U2J9L0</accession>